<accession>A0A1F5EJZ2</accession>
<sequence>MLLSKFRVVKGGGNMTTTQEQQREVLGILLENPIFWKRASSDRQSAIDDLAITLFGSTDDLAQRQEQERSAHLAEGKKLGKLLRDQ</sequence>
<reference evidence="2 3" key="1">
    <citation type="journal article" date="2016" name="Nat. Commun.">
        <title>Thousands of microbial genomes shed light on interconnected biogeochemical processes in an aquifer system.</title>
        <authorList>
            <person name="Anantharaman K."/>
            <person name="Brown C.T."/>
            <person name="Hug L.A."/>
            <person name="Sharon I."/>
            <person name="Castelle C.J."/>
            <person name="Probst A.J."/>
            <person name="Thomas B.C."/>
            <person name="Singh A."/>
            <person name="Wilkins M.J."/>
            <person name="Karaoz U."/>
            <person name="Brodie E.L."/>
            <person name="Williams K.H."/>
            <person name="Hubbard S.S."/>
            <person name="Banfield J.F."/>
        </authorList>
    </citation>
    <scope>NUCLEOTIDE SEQUENCE [LARGE SCALE GENOMIC DNA]</scope>
</reference>
<evidence type="ECO:0000313" key="2">
    <source>
        <dbReference type="EMBL" id="OGD67711.1"/>
    </source>
</evidence>
<organism evidence="2 3">
    <name type="scientific">Candidatus Campbellbacteria bacterium RIFOXYC2_FULL_35_25</name>
    <dbReference type="NCBI Taxonomy" id="1797582"/>
    <lineage>
        <taxon>Bacteria</taxon>
        <taxon>Candidatus Campbelliibacteriota</taxon>
    </lineage>
</organism>
<dbReference type="Proteomes" id="UP000179003">
    <property type="component" value="Unassembled WGS sequence"/>
</dbReference>
<evidence type="ECO:0000256" key="1">
    <source>
        <dbReference type="SAM" id="MobiDB-lite"/>
    </source>
</evidence>
<proteinExistence type="predicted"/>
<name>A0A1F5EJZ2_9BACT</name>
<gene>
    <name evidence="2" type="ORF">A2442_04025</name>
</gene>
<dbReference type="AlphaFoldDB" id="A0A1F5EJZ2"/>
<dbReference type="EMBL" id="MFAE01000002">
    <property type="protein sequence ID" value="OGD67711.1"/>
    <property type="molecule type" value="Genomic_DNA"/>
</dbReference>
<protein>
    <submittedName>
        <fullName evidence="2">Uncharacterized protein</fullName>
    </submittedName>
</protein>
<comment type="caution">
    <text evidence="2">The sequence shown here is derived from an EMBL/GenBank/DDBJ whole genome shotgun (WGS) entry which is preliminary data.</text>
</comment>
<evidence type="ECO:0000313" key="3">
    <source>
        <dbReference type="Proteomes" id="UP000179003"/>
    </source>
</evidence>
<feature type="region of interest" description="Disordered" evidence="1">
    <location>
        <begin position="65"/>
        <end position="86"/>
    </location>
</feature>